<feature type="compositionally biased region" description="Polar residues" evidence="1">
    <location>
        <begin position="95"/>
        <end position="110"/>
    </location>
</feature>
<evidence type="ECO:0000259" key="2">
    <source>
        <dbReference type="Pfam" id="PF01609"/>
    </source>
</evidence>
<protein>
    <submittedName>
        <fullName evidence="4">IS5 family transposase</fullName>
    </submittedName>
</protein>
<dbReference type="InterPro" id="IPR025161">
    <property type="entry name" value="IS402-like_dom"/>
</dbReference>
<sequence>MGQSLSDEQWRLIEPHIPVYPGGRPRTTDLRDVVDAVFYILRTGCQWRYLPKDFPPKSTVWRYFDEWRHNGTLDTIHDLLRKKVRTQEKPYAPRTTASVDSQSVDTTSGGEQRGRDNAKNVDGRKRHIVVDSLGLLLAVLVTAASVDDAQAAQELFPRLEGQPVGKVVRMYADSKYHNFALYAWVEDNARWDLVIVRRPEGSKGWVKLPIRWTVERTFAWLGTCRRLTKDREESVMSAEAFIKLAMIHLMLNRLEPKYADPEFQYHKAA</sequence>
<comment type="caution">
    <text evidence="4">The sequence shown here is derived from an EMBL/GenBank/DDBJ whole genome shotgun (WGS) entry which is preliminary data.</text>
</comment>
<dbReference type="PANTHER" id="PTHR30007:SF0">
    <property type="entry name" value="TRANSPOSASE"/>
    <property type="match status" value="1"/>
</dbReference>
<dbReference type="Pfam" id="PF01609">
    <property type="entry name" value="DDE_Tnp_1"/>
    <property type="match status" value="1"/>
</dbReference>
<gene>
    <name evidence="4" type="ORF">J8F10_05600</name>
</gene>
<feature type="domain" description="Transposase IS4-like" evidence="2">
    <location>
        <begin position="94"/>
        <end position="249"/>
    </location>
</feature>
<dbReference type="RefSeq" id="WP_210652873.1">
    <property type="nucleotide sequence ID" value="NZ_JAGKQQ010000001.1"/>
</dbReference>
<evidence type="ECO:0000313" key="4">
    <source>
        <dbReference type="EMBL" id="MBP3954757.1"/>
    </source>
</evidence>
<keyword evidence="5" id="KW-1185">Reference proteome</keyword>
<organism evidence="4 5">
    <name type="scientific">Gemmata palustris</name>
    <dbReference type="NCBI Taxonomy" id="2822762"/>
    <lineage>
        <taxon>Bacteria</taxon>
        <taxon>Pseudomonadati</taxon>
        <taxon>Planctomycetota</taxon>
        <taxon>Planctomycetia</taxon>
        <taxon>Gemmatales</taxon>
        <taxon>Gemmataceae</taxon>
        <taxon>Gemmata</taxon>
    </lineage>
</organism>
<feature type="domain" description="Insertion element IS402-like" evidence="3">
    <location>
        <begin position="5"/>
        <end position="77"/>
    </location>
</feature>
<evidence type="ECO:0000259" key="3">
    <source>
        <dbReference type="Pfam" id="PF13340"/>
    </source>
</evidence>
<accession>A0ABS5BM20</accession>
<dbReference type="Pfam" id="PF13340">
    <property type="entry name" value="DUF4096"/>
    <property type="match status" value="1"/>
</dbReference>
<proteinExistence type="predicted"/>
<evidence type="ECO:0000256" key="1">
    <source>
        <dbReference type="SAM" id="MobiDB-lite"/>
    </source>
</evidence>
<dbReference type="EMBL" id="JAGKQQ010000001">
    <property type="protein sequence ID" value="MBP3954757.1"/>
    <property type="molecule type" value="Genomic_DNA"/>
</dbReference>
<feature type="region of interest" description="Disordered" evidence="1">
    <location>
        <begin position="87"/>
        <end position="120"/>
    </location>
</feature>
<evidence type="ECO:0000313" key="5">
    <source>
        <dbReference type="Proteomes" id="UP000676565"/>
    </source>
</evidence>
<dbReference type="InterPro" id="IPR002559">
    <property type="entry name" value="Transposase_11"/>
</dbReference>
<dbReference type="NCBIfam" id="NF033580">
    <property type="entry name" value="transpos_IS5_3"/>
    <property type="match status" value="1"/>
</dbReference>
<dbReference type="Proteomes" id="UP000676565">
    <property type="component" value="Unassembled WGS sequence"/>
</dbReference>
<name>A0ABS5BM20_9BACT</name>
<dbReference type="PANTHER" id="PTHR30007">
    <property type="entry name" value="PHP DOMAIN PROTEIN"/>
    <property type="match status" value="1"/>
</dbReference>
<reference evidence="4 5" key="1">
    <citation type="submission" date="2021-04" db="EMBL/GenBank/DDBJ databases">
        <authorList>
            <person name="Ivanova A."/>
        </authorList>
    </citation>
    <scope>NUCLEOTIDE SEQUENCE [LARGE SCALE GENOMIC DNA]</scope>
    <source>
        <strain evidence="4 5">G18</strain>
    </source>
</reference>